<name>A0ABT4W2K2_9RHOB</name>
<feature type="transmembrane region" description="Helical" evidence="8">
    <location>
        <begin position="460"/>
        <end position="478"/>
    </location>
</feature>
<feature type="transmembrane region" description="Helical" evidence="8">
    <location>
        <begin position="47"/>
        <end position="68"/>
    </location>
</feature>
<evidence type="ECO:0000313" key="11">
    <source>
        <dbReference type="EMBL" id="MDA5094654.1"/>
    </source>
</evidence>
<evidence type="ECO:0000256" key="1">
    <source>
        <dbReference type="ARBA" id="ARBA00004651"/>
    </source>
</evidence>
<evidence type="ECO:0000256" key="8">
    <source>
        <dbReference type="SAM" id="Phobius"/>
    </source>
</evidence>
<dbReference type="InterPro" id="IPR005702">
    <property type="entry name" value="Wzc-like_C"/>
</dbReference>
<evidence type="ECO:0000256" key="7">
    <source>
        <dbReference type="ARBA" id="ARBA00023136"/>
    </source>
</evidence>
<evidence type="ECO:0000256" key="3">
    <source>
        <dbReference type="ARBA" id="ARBA00022692"/>
    </source>
</evidence>
<evidence type="ECO:0000256" key="6">
    <source>
        <dbReference type="ARBA" id="ARBA00022989"/>
    </source>
</evidence>
<evidence type="ECO:0000259" key="9">
    <source>
        <dbReference type="Pfam" id="PF02706"/>
    </source>
</evidence>
<dbReference type="Pfam" id="PF02706">
    <property type="entry name" value="Wzz"/>
    <property type="match status" value="1"/>
</dbReference>
<keyword evidence="4" id="KW-0547">Nucleotide-binding</keyword>
<dbReference type="Proteomes" id="UP001528040">
    <property type="component" value="Unassembled WGS sequence"/>
</dbReference>
<comment type="caution">
    <text evidence="11">The sequence shown here is derived from an EMBL/GenBank/DDBJ whole genome shotgun (WGS) entry which is preliminary data.</text>
</comment>
<dbReference type="EMBL" id="JAQIIO010000005">
    <property type="protein sequence ID" value="MDA5094654.1"/>
    <property type="molecule type" value="Genomic_DNA"/>
</dbReference>
<feature type="domain" description="Tyrosine-protein kinase G-rich" evidence="10">
    <location>
        <begin position="409"/>
        <end position="480"/>
    </location>
</feature>
<keyword evidence="2" id="KW-1003">Cell membrane</keyword>
<dbReference type="PANTHER" id="PTHR32309:SF13">
    <property type="entry name" value="FERRIC ENTEROBACTIN TRANSPORT PROTEIN FEPE"/>
    <property type="match status" value="1"/>
</dbReference>
<reference evidence="11 12" key="1">
    <citation type="submission" date="2023-01" db="EMBL/GenBank/DDBJ databases">
        <authorList>
            <person name="Yoon J.-W."/>
        </authorList>
    </citation>
    <scope>NUCLEOTIDE SEQUENCE [LARGE SCALE GENOMIC DNA]</scope>
    <source>
        <strain evidence="11 12">KMU-50</strain>
    </source>
</reference>
<accession>A0ABT4W2K2</accession>
<dbReference type="InterPro" id="IPR032807">
    <property type="entry name" value="GNVR"/>
</dbReference>
<keyword evidence="5" id="KW-0067">ATP-binding</keyword>
<organism evidence="11 12">
    <name type="scientific">Aliiroseovarius salicola</name>
    <dbReference type="NCBI Taxonomy" id="3009082"/>
    <lineage>
        <taxon>Bacteria</taxon>
        <taxon>Pseudomonadati</taxon>
        <taxon>Pseudomonadota</taxon>
        <taxon>Alphaproteobacteria</taxon>
        <taxon>Rhodobacterales</taxon>
        <taxon>Paracoccaceae</taxon>
        <taxon>Aliiroseovarius</taxon>
    </lineage>
</organism>
<evidence type="ECO:0000313" key="12">
    <source>
        <dbReference type="Proteomes" id="UP001528040"/>
    </source>
</evidence>
<dbReference type="SUPFAM" id="SSF52540">
    <property type="entry name" value="P-loop containing nucleoside triphosphate hydrolases"/>
    <property type="match status" value="1"/>
</dbReference>
<keyword evidence="7 8" id="KW-0472">Membrane</keyword>
<comment type="subcellular location">
    <subcellularLocation>
        <location evidence="1">Cell membrane</location>
        <topology evidence="1">Multi-pass membrane protein</topology>
    </subcellularLocation>
</comment>
<dbReference type="InterPro" id="IPR027417">
    <property type="entry name" value="P-loop_NTPase"/>
</dbReference>
<dbReference type="Pfam" id="PF13807">
    <property type="entry name" value="GNVR"/>
    <property type="match status" value="1"/>
</dbReference>
<sequence>MKTEFLRQRLIRSTPVDLGDMPPPINSNDGEAEISLRELLRIFQRQLRFILIVVAILTAPVALIAYWLEQKYTAVASVLVEPLPLINPLADVSTAAQRPDPAYLETMASVIRSSAFTSQIMETLGLFSDPEFVPNAIPISGNVGLPSPSGSGSSEDPQNATILAIDRLEPMAVFDERLQVSPQSQSYVIRINFTSQDPNKAALIANSVAQQFIDMQLAEKSAAVQRAIAGISGQLGVAELALRRAEQAVEEIRRGHNILSASVGPVSHMQTAEIARTLVQTRANYALVKAKLEVIAAIQANKTGVEDLAEVTSSPVVGQLRLHIVDIEARLQEASATYGEQHALTNTIRKELETTDRKLFEEVGRIYGGVEHEATIIANQIIDLERQLAEAEELSALESVTATRLENAESDVIAKRTIYEALLQRQEEAKVQERWLTPDVRLMSAAAAPLEMSTPSPAKIVLAGFGVALVLALLLAFLREQMDGSLRSNRQVEKELGVACLGLIPEIGDQPAGQTPLVLRAPRSSFAQSVGAVWAQMQIALPTAKVVLVTSALPNEGSSSLAENLACCAYQSDGMLTALVDFDLWCSREEGLVDRNDTPGISDMLRHDTSHSFTLKDIARSDPETGVDVFPVGKRLTGGVELSGSGAVSGLIDDLRKQYDMVIIDAPPLLGVSDARRLAYYADAALLAIRWGTTRRDVASSALQTLMQSKAQVVGAVLTKVDAKRQSLYGRGDGVQYGDQFKRYHSA</sequence>
<dbReference type="Gene3D" id="3.40.50.300">
    <property type="entry name" value="P-loop containing nucleotide triphosphate hydrolases"/>
    <property type="match status" value="1"/>
</dbReference>
<proteinExistence type="predicted"/>
<dbReference type="RefSeq" id="WP_271054359.1">
    <property type="nucleotide sequence ID" value="NZ_JAQIIO010000005.1"/>
</dbReference>
<evidence type="ECO:0000256" key="4">
    <source>
        <dbReference type="ARBA" id="ARBA00022741"/>
    </source>
</evidence>
<dbReference type="InterPro" id="IPR050445">
    <property type="entry name" value="Bact_polysacc_biosynth/exp"/>
</dbReference>
<feature type="domain" description="Polysaccharide chain length determinant N-terminal" evidence="9">
    <location>
        <begin position="33"/>
        <end position="122"/>
    </location>
</feature>
<protein>
    <submittedName>
        <fullName evidence="11">Polysaccharide biosynthesis tyrosine autokinase</fullName>
    </submittedName>
</protein>
<dbReference type="CDD" id="cd05387">
    <property type="entry name" value="BY-kinase"/>
    <property type="match status" value="1"/>
</dbReference>
<dbReference type="InterPro" id="IPR003856">
    <property type="entry name" value="LPS_length_determ_N"/>
</dbReference>
<keyword evidence="12" id="KW-1185">Reference proteome</keyword>
<keyword evidence="3 8" id="KW-0812">Transmembrane</keyword>
<dbReference type="PANTHER" id="PTHR32309">
    <property type="entry name" value="TYROSINE-PROTEIN KINASE"/>
    <property type="match status" value="1"/>
</dbReference>
<evidence type="ECO:0000256" key="2">
    <source>
        <dbReference type="ARBA" id="ARBA00022475"/>
    </source>
</evidence>
<gene>
    <name evidence="11" type="ORF">O2N63_11215</name>
</gene>
<evidence type="ECO:0000256" key="5">
    <source>
        <dbReference type="ARBA" id="ARBA00022840"/>
    </source>
</evidence>
<evidence type="ECO:0000259" key="10">
    <source>
        <dbReference type="Pfam" id="PF13807"/>
    </source>
</evidence>
<keyword evidence="6 8" id="KW-1133">Transmembrane helix</keyword>